<keyword evidence="4" id="KW-1185">Reference proteome</keyword>
<evidence type="ECO:0000256" key="1">
    <source>
        <dbReference type="SAM" id="MobiDB-lite"/>
    </source>
</evidence>
<dbReference type="AlphaFoldDB" id="A0A8J4CXB7"/>
<sequence>MRSSTKNTHLYQPVISLRPASGFGDEFPRLMDSHGVVDIAALHHSRANGSSIEDHDTAEPGPQKAARNRADINTRQQQQRHGSKQRGKLPSQASVHLTTHTVETGLKQLRTAGRLAGGVVVWEVSWPCSSKI</sequence>
<dbReference type="EMBL" id="BNCP01000046">
    <property type="protein sequence ID" value="GIL88682.1"/>
    <property type="molecule type" value="Genomic_DNA"/>
</dbReference>
<evidence type="ECO:0000313" key="3">
    <source>
        <dbReference type="EMBL" id="GIM14245.1"/>
    </source>
</evidence>
<comment type="caution">
    <text evidence="2">The sequence shown here is derived from an EMBL/GenBank/DDBJ whole genome shotgun (WGS) entry which is preliminary data.</text>
</comment>
<protein>
    <submittedName>
        <fullName evidence="2">Uncharacterized protein</fullName>
    </submittedName>
</protein>
<evidence type="ECO:0000313" key="4">
    <source>
        <dbReference type="Proteomes" id="UP000747110"/>
    </source>
</evidence>
<reference evidence="2" key="1">
    <citation type="journal article" date="2021" name="Proc. Natl. Acad. Sci. U.S.A.">
        <title>Three genomes in the algal genus Volvox reveal the fate of a haploid sex-determining region after a transition to homothallism.</title>
        <authorList>
            <person name="Yamamoto K."/>
            <person name="Hamaji T."/>
            <person name="Kawai-Toyooka H."/>
            <person name="Matsuzaki R."/>
            <person name="Takahashi F."/>
            <person name="Nishimura Y."/>
            <person name="Kawachi M."/>
            <person name="Noguchi H."/>
            <person name="Minakuchi Y."/>
            <person name="Umen J.G."/>
            <person name="Toyoda A."/>
            <person name="Nozaki H."/>
        </authorList>
    </citation>
    <scope>NUCLEOTIDE SEQUENCE</scope>
    <source>
        <strain evidence="3">NIES-3785</strain>
        <strain evidence="2">NIES-3786</strain>
    </source>
</reference>
<gene>
    <name evidence="2" type="ORF">Vretifemale_16604</name>
    <name evidence="3" type="ORF">Vretimale_17274</name>
</gene>
<dbReference type="Proteomes" id="UP000722791">
    <property type="component" value="Unassembled WGS sequence"/>
</dbReference>
<name>A0A8J4CXB7_9CHLO</name>
<evidence type="ECO:0000313" key="2">
    <source>
        <dbReference type="EMBL" id="GIL88682.1"/>
    </source>
</evidence>
<dbReference type="OrthoDB" id="542221at2759"/>
<proteinExistence type="predicted"/>
<organism evidence="2 4">
    <name type="scientific">Volvox reticuliferus</name>
    <dbReference type="NCBI Taxonomy" id="1737510"/>
    <lineage>
        <taxon>Eukaryota</taxon>
        <taxon>Viridiplantae</taxon>
        <taxon>Chlorophyta</taxon>
        <taxon>core chlorophytes</taxon>
        <taxon>Chlorophyceae</taxon>
        <taxon>CS clade</taxon>
        <taxon>Chlamydomonadales</taxon>
        <taxon>Volvocaceae</taxon>
        <taxon>Volvox</taxon>
    </lineage>
</organism>
<feature type="compositionally biased region" description="Polar residues" evidence="1">
    <location>
        <begin position="71"/>
        <end position="80"/>
    </location>
</feature>
<accession>A0A8J4CXB7</accession>
<dbReference type="EMBL" id="BNCQ01000055">
    <property type="protein sequence ID" value="GIM14245.1"/>
    <property type="molecule type" value="Genomic_DNA"/>
</dbReference>
<dbReference type="Proteomes" id="UP000747110">
    <property type="component" value="Unassembled WGS sequence"/>
</dbReference>
<feature type="region of interest" description="Disordered" evidence="1">
    <location>
        <begin position="47"/>
        <end position="95"/>
    </location>
</feature>